<keyword evidence="2 3" id="KW-0808">Transferase</keyword>
<keyword evidence="3" id="KW-0689">Ribosomal protein</keyword>
<dbReference type="PANTHER" id="PTHR43648:SF1">
    <property type="entry name" value="ELECTRON TRANSFER FLAVOPROTEIN BETA SUBUNIT LYSINE METHYLTRANSFERASE"/>
    <property type="match status" value="1"/>
</dbReference>
<gene>
    <name evidence="3" type="ORF">Amme_038_032</name>
</gene>
<dbReference type="PANTHER" id="PTHR43648">
    <property type="entry name" value="ELECTRON TRANSFER FLAVOPROTEIN BETA SUBUNIT LYSINE METHYLTRANSFERASE"/>
    <property type="match status" value="1"/>
</dbReference>
<dbReference type="AlphaFoldDB" id="A0A023D3P9"/>
<dbReference type="EMBL" id="BAND01000038">
    <property type="protein sequence ID" value="GAJ28783.1"/>
    <property type="molecule type" value="Genomic_DNA"/>
</dbReference>
<dbReference type="GO" id="GO:0032259">
    <property type="term" value="P:methylation"/>
    <property type="evidence" value="ECO:0007669"/>
    <property type="project" value="UniProtKB-KW"/>
</dbReference>
<evidence type="ECO:0000313" key="3">
    <source>
        <dbReference type="EMBL" id="GAJ28783.1"/>
    </source>
</evidence>
<keyword evidence="4" id="KW-1185">Reference proteome</keyword>
<evidence type="ECO:0000313" key="4">
    <source>
        <dbReference type="Proteomes" id="UP000019760"/>
    </source>
</evidence>
<dbReference type="RefSeq" id="WP_042057758.1">
    <property type="nucleotide sequence ID" value="NZ_BAND01000038.1"/>
</dbReference>
<dbReference type="Proteomes" id="UP000019760">
    <property type="component" value="Unassembled WGS sequence"/>
</dbReference>
<dbReference type="GO" id="GO:0005840">
    <property type="term" value="C:ribosome"/>
    <property type="evidence" value="ECO:0007669"/>
    <property type="project" value="UniProtKB-KW"/>
</dbReference>
<keyword evidence="1 3" id="KW-0489">Methyltransferase</keyword>
<organism evidence="3 4">
    <name type="scientific">Acidomonas methanolica NBRC 104435</name>
    <dbReference type="NCBI Taxonomy" id="1231351"/>
    <lineage>
        <taxon>Bacteria</taxon>
        <taxon>Pseudomonadati</taxon>
        <taxon>Pseudomonadota</taxon>
        <taxon>Alphaproteobacteria</taxon>
        <taxon>Acetobacterales</taxon>
        <taxon>Acetobacteraceae</taxon>
        <taxon>Acidomonas</taxon>
    </lineage>
</organism>
<reference evidence="3 4" key="2">
    <citation type="journal article" date="2014" name="FEMS Microbiol. Lett.">
        <title>Draft genomic DNA sequence of the facultatively methylotrophic bacterium Acidomonas methanolica type strain MB58.</title>
        <authorList>
            <person name="Higashiura N."/>
            <person name="Hadano H."/>
            <person name="Hirakawa H."/>
            <person name="Matsutani M."/>
            <person name="Takabe S."/>
            <person name="Matsushita K."/>
            <person name="Azuma Y."/>
        </authorList>
    </citation>
    <scope>NUCLEOTIDE SEQUENCE [LARGE SCALE GENOMIC DNA]</scope>
    <source>
        <strain evidence="3 4">MB58</strain>
    </source>
</reference>
<dbReference type="Pfam" id="PF06325">
    <property type="entry name" value="PrmA"/>
    <property type="match status" value="1"/>
</dbReference>
<evidence type="ECO:0000256" key="2">
    <source>
        <dbReference type="ARBA" id="ARBA00022679"/>
    </source>
</evidence>
<dbReference type="Gene3D" id="3.40.50.150">
    <property type="entry name" value="Vaccinia Virus protein VP39"/>
    <property type="match status" value="1"/>
</dbReference>
<keyword evidence="3" id="KW-0687">Ribonucleoprotein</keyword>
<dbReference type="InterPro" id="IPR029063">
    <property type="entry name" value="SAM-dependent_MTases_sf"/>
</dbReference>
<evidence type="ECO:0000256" key="1">
    <source>
        <dbReference type="ARBA" id="ARBA00022603"/>
    </source>
</evidence>
<name>A0A023D3P9_ACIMT</name>
<dbReference type="SUPFAM" id="SSF53335">
    <property type="entry name" value="S-adenosyl-L-methionine-dependent methyltransferases"/>
    <property type="match status" value="1"/>
</dbReference>
<comment type="caution">
    <text evidence="3">The sequence shown here is derived from an EMBL/GenBank/DDBJ whole genome shotgun (WGS) entry which is preliminary data.</text>
</comment>
<accession>A0A023D3P9</accession>
<protein>
    <submittedName>
        <fullName evidence="3">Ribosomal protein L11 methyltransferase</fullName>
    </submittedName>
</protein>
<dbReference type="GO" id="GO:0016279">
    <property type="term" value="F:protein-lysine N-methyltransferase activity"/>
    <property type="evidence" value="ECO:0007669"/>
    <property type="project" value="TreeGrafter"/>
</dbReference>
<sequence>MNAAEAFITAQTAPGRAPLVPEITLHLAGEITPIWQATEALLAEHGMEPPFWAFAWPGSQLLARHILDHPELVRGKRVLDFACGSGLAAIAAAYAGASEVLVNDIDPMALTAAILNAGLNGVTLTSLPGDLVGTAPSCDLIVSGDVCYSRSMAESLLPWLRARAAHHPVLLADPGRAYAPRDGLTLVTRAEIPTTLELEDRTSRTTTLYLLHPEVEG</sequence>
<proteinExistence type="predicted"/>
<reference evidence="4" key="1">
    <citation type="journal article" date="2014" name="FEMS Microbiol. Lett.">
        <title>Draft Genomic DNA Sequence of the Facultatively Methylotrophic Bacterium Acidomonas methanolica type strain MB58.</title>
        <authorList>
            <person name="Higashiura N."/>
            <person name="Hadano H."/>
            <person name="Hirakawa H."/>
            <person name="Matsutani M."/>
            <person name="Takabe S."/>
            <person name="Matsushita K."/>
            <person name="Azuma Y."/>
        </authorList>
    </citation>
    <scope>NUCLEOTIDE SEQUENCE [LARGE SCALE GENOMIC DNA]</scope>
    <source>
        <strain evidence="4">MB58</strain>
    </source>
</reference>
<dbReference type="OrthoDB" id="9794615at2"/>
<dbReference type="InterPro" id="IPR050078">
    <property type="entry name" value="Ribosomal_L11_MeTrfase_PrmA"/>
</dbReference>